<dbReference type="InterPro" id="IPR012674">
    <property type="entry name" value="Calycin"/>
</dbReference>
<name>A0AA85JY27_TRIRE</name>
<proteinExistence type="inferred from homology"/>
<evidence type="ECO:0000313" key="3">
    <source>
        <dbReference type="WBParaSite" id="TREG1_65240.1"/>
    </source>
</evidence>
<dbReference type="InterPro" id="IPR000463">
    <property type="entry name" value="Fatty_acid-bd"/>
</dbReference>
<dbReference type="CDD" id="cd00742">
    <property type="entry name" value="FABP"/>
    <property type="match status" value="1"/>
</dbReference>
<dbReference type="InterPro" id="IPR031259">
    <property type="entry name" value="ILBP"/>
</dbReference>
<dbReference type="AlphaFoldDB" id="A0AA85JY27"/>
<organism evidence="2 3">
    <name type="scientific">Trichobilharzia regenti</name>
    <name type="common">Nasal bird schistosome</name>
    <dbReference type="NCBI Taxonomy" id="157069"/>
    <lineage>
        <taxon>Eukaryota</taxon>
        <taxon>Metazoa</taxon>
        <taxon>Spiralia</taxon>
        <taxon>Lophotrochozoa</taxon>
        <taxon>Platyhelminthes</taxon>
        <taxon>Trematoda</taxon>
        <taxon>Digenea</taxon>
        <taxon>Strigeidida</taxon>
        <taxon>Schistosomatoidea</taxon>
        <taxon>Schistosomatidae</taxon>
        <taxon>Trichobilharzia</taxon>
    </lineage>
</organism>
<evidence type="ECO:0000256" key="1">
    <source>
        <dbReference type="ARBA" id="ARBA00008390"/>
    </source>
</evidence>
<dbReference type="GO" id="GO:0008289">
    <property type="term" value="F:lipid binding"/>
    <property type="evidence" value="ECO:0007669"/>
    <property type="project" value="UniProtKB-KW"/>
</dbReference>
<keyword evidence="2" id="KW-1185">Reference proteome</keyword>
<evidence type="ECO:0000313" key="2">
    <source>
        <dbReference type="Proteomes" id="UP000050795"/>
    </source>
</evidence>
<reference evidence="3" key="2">
    <citation type="submission" date="2023-11" db="UniProtKB">
        <authorList>
            <consortium name="WormBaseParasite"/>
        </authorList>
    </citation>
    <scope>IDENTIFICATION</scope>
</reference>
<sequence>MSAFNGTWKFVESSNLRELFDEIGAFKELADAADQFKPIVILTVNDTELHMKITMFDREVERVYELGKEVDEVSLDGRNVRTLLTAESEKLTYKQIDGGNLEVCSTCEVHGDIMNTICSVGNVTANLKFERVCCGV</sequence>
<evidence type="ECO:0008006" key="4">
    <source>
        <dbReference type="Google" id="ProtNLM"/>
    </source>
</evidence>
<dbReference type="Gene3D" id="2.40.128.20">
    <property type="match status" value="1"/>
</dbReference>
<dbReference type="PRINTS" id="PR00178">
    <property type="entry name" value="FATTYACIDBP"/>
</dbReference>
<protein>
    <recommendedName>
        <fullName evidence="4">FABP domain-containing protein</fullName>
    </recommendedName>
</protein>
<dbReference type="PANTHER" id="PTHR11955">
    <property type="entry name" value="FATTY ACID BINDING PROTEIN"/>
    <property type="match status" value="1"/>
</dbReference>
<reference evidence="2" key="1">
    <citation type="submission" date="2022-06" db="EMBL/GenBank/DDBJ databases">
        <authorList>
            <person name="Berger JAMES D."/>
            <person name="Berger JAMES D."/>
        </authorList>
    </citation>
    <scope>NUCLEOTIDE SEQUENCE [LARGE SCALE GENOMIC DNA]</scope>
</reference>
<dbReference type="SUPFAM" id="SSF50814">
    <property type="entry name" value="Lipocalins"/>
    <property type="match status" value="1"/>
</dbReference>
<comment type="similarity">
    <text evidence="1">Belongs to the calycin superfamily. Fatty-acid binding protein (FABP) family.</text>
</comment>
<accession>A0AA85JY27</accession>
<dbReference type="Proteomes" id="UP000050795">
    <property type="component" value="Unassembled WGS sequence"/>
</dbReference>
<dbReference type="WBParaSite" id="TREG1_65240.1">
    <property type="protein sequence ID" value="TREG1_65240.1"/>
    <property type="gene ID" value="TREG1_65240"/>
</dbReference>